<dbReference type="InterPro" id="IPR009014">
    <property type="entry name" value="Transketo_C/PFOR_II"/>
</dbReference>
<evidence type="ECO:0000313" key="2">
    <source>
        <dbReference type="EMBL" id="MPN63631.1"/>
    </source>
</evidence>
<dbReference type="InterPro" id="IPR033412">
    <property type="entry name" value="PFOR_II"/>
</dbReference>
<protein>
    <submittedName>
        <fullName evidence="2">NADH-dependent phenylglyoxylate dehydrogenase subunit alpha</fullName>
        <ecNumber evidence="2">1.2.1.58</ecNumber>
    </submittedName>
</protein>
<reference evidence="2" key="1">
    <citation type="submission" date="2019-08" db="EMBL/GenBank/DDBJ databases">
        <authorList>
            <person name="Kucharzyk K."/>
            <person name="Murdoch R.W."/>
            <person name="Higgins S."/>
            <person name="Loffler F."/>
        </authorList>
    </citation>
    <scope>NUCLEOTIDE SEQUENCE</scope>
</reference>
<accession>A0A645JJ41</accession>
<keyword evidence="2" id="KW-0560">Oxidoreductase</keyword>
<dbReference type="AlphaFoldDB" id="A0A645JJ41"/>
<organism evidence="2">
    <name type="scientific">bioreactor metagenome</name>
    <dbReference type="NCBI Taxonomy" id="1076179"/>
    <lineage>
        <taxon>unclassified sequences</taxon>
        <taxon>metagenomes</taxon>
        <taxon>ecological metagenomes</taxon>
    </lineage>
</organism>
<proteinExistence type="predicted"/>
<dbReference type="EMBL" id="VSSQ01143334">
    <property type="protein sequence ID" value="MPN63631.1"/>
    <property type="molecule type" value="Genomic_DNA"/>
</dbReference>
<comment type="caution">
    <text evidence="2">The sequence shown here is derived from an EMBL/GenBank/DDBJ whole genome shotgun (WGS) entry which is preliminary data.</text>
</comment>
<dbReference type="GO" id="GO:0006979">
    <property type="term" value="P:response to oxidative stress"/>
    <property type="evidence" value="ECO:0007669"/>
    <property type="project" value="TreeGrafter"/>
</dbReference>
<dbReference type="Pfam" id="PF17147">
    <property type="entry name" value="PFOR_II"/>
    <property type="match status" value="1"/>
</dbReference>
<dbReference type="SUPFAM" id="SSF52922">
    <property type="entry name" value="TK C-terminal domain-like"/>
    <property type="match status" value="1"/>
</dbReference>
<sequence length="139" mass="15316">MVEEYHTDDAEYILMTNGSAAGNVKSVIDEARVAGLKVGLARIRLFRPYPREEIVRILKGKKACGVIDRSICLGWNCGHLFMEARAAMAGEEGMPKILSFIDGLSSMDITKEHIELALGMTMAAGNGEPVEETNWLSWE</sequence>
<name>A0A645JJ41_9ZZZZ</name>
<dbReference type="InterPro" id="IPR050722">
    <property type="entry name" value="Pyruvate:ferred/Flavod_OxRd"/>
</dbReference>
<dbReference type="FunFam" id="3.40.50.920:FF:000010">
    <property type="entry name" value="Pyruvate ferredoxin oxidoreductase, alpha subunit"/>
    <property type="match status" value="1"/>
</dbReference>
<dbReference type="PANTHER" id="PTHR32154:SF0">
    <property type="entry name" value="PYRUVATE-FLAVODOXIN OXIDOREDUCTASE-RELATED"/>
    <property type="match status" value="1"/>
</dbReference>
<evidence type="ECO:0000259" key="1">
    <source>
        <dbReference type="Pfam" id="PF17147"/>
    </source>
</evidence>
<dbReference type="EC" id="1.2.1.58" evidence="2"/>
<gene>
    <name evidence="2" type="primary">padG_6</name>
    <name evidence="2" type="ORF">SDC9_211395</name>
</gene>
<dbReference type="GO" id="GO:0047110">
    <property type="term" value="F:phenylglyoxylate dehydrogenase (acylating) activity"/>
    <property type="evidence" value="ECO:0007669"/>
    <property type="project" value="UniProtKB-EC"/>
</dbReference>
<dbReference type="Gene3D" id="3.40.50.920">
    <property type="match status" value="1"/>
</dbReference>
<feature type="domain" description="Pyruvate:ferredoxin oxidoreductase core" evidence="1">
    <location>
        <begin position="10"/>
        <end position="114"/>
    </location>
</feature>
<dbReference type="PANTHER" id="PTHR32154">
    <property type="entry name" value="PYRUVATE-FLAVODOXIN OXIDOREDUCTASE-RELATED"/>
    <property type="match status" value="1"/>
</dbReference>